<feature type="transmembrane region" description="Helical" evidence="1">
    <location>
        <begin position="152"/>
        <end position="172"/>
    </location>
</feature>
<keyword evidence="1" id="KW-0472">Membrane</keyword>
<feature type="transmembrane region" description="Helical" evidence="1">
    <location>
        <begin position="84"/>
        <end position="105"/>
    </location>
</feature>
<evidence type="ECO:0000313" key="2">
    <source>
        <dbReference type="EMBL" id="KAJ8905662.1"/>
    </source>
</evidence>
<keyword evidence="3" id="KW-1185">Reference proteome</keyword>
<name>A0AAV8UX97_9RHOD</name>
<gene>
    <name evidence="2" type="ORF">NDN08_002168</name>
</gene>
<keyword evidence="1" id="KW-0812">Transmembrane</keyword>
<keyword evidence="1" id="KW-1133">Transmembrane helix</keyword>
<proteinExistence type="predicted"/>
<organism evidence="2 3">
    <name type="scientific">Rhodosorus marinus</name>
    <dbReference type="NCBI Taxonomy" id="101924"/>
    <lineage>
        <taxon>Eukaryota</taxon>
        <taxon>Rhodophyta</taxon>
        <taxon>Stylonematophyceae</taxon>
        <taxon>Stylonematales</taxon>
        <taxon>Stylonemataceae</taxon>
        <taxon>Rhodosorus</taxon>
    </lineage>
</organism>
<feature type="transmembrane region" description="Helical" evidence="1">
    <location>
        <begin position="184"/>
        <end position="206"/>
    </location>
</feature>
<comment type="caution">
    <text evidence="2">The sequence shown here is derived from an EMBL/GenBank/DDBJ whole genome shotgun (WGS) entry which is preliminary data.</text>
</comment>
<dbReference type="EMBL" id="JAMWBK010000004">
    <property type="protein sequence ID" value="KAJ8905662.1"/>
    <property type="molecule type" value="Genomic_DNA"/>
</dbReference>
<sequence length="229" mass="25945">MDAVSKFAVTNQVTSSIGGGQESGTNGGSSIGRISMSDVISSAGGQTNTRIYEKNFPPLLKMWYVENSHLSESAQDVLVRTVRLFWLINVASVFNFIIWLVLTIANNDWAWIWLLLSIFLGLLYFLTASITVERVFFGLWQTDFKAMKTATYLHAFLILNIFLNLLLGWGSFNGWLRYLTVRDPLLVFWQVITAFNAFFWTGLLFLNVDAAYRLRKWEKCGPPSLSSSV</sequence>
<evidence type="ECO:0000256" key="1">
    <source>
        <dbReference type="SAM" id="Phobius"/>
    </source>
</evidence>
<protein>
    <submittedName>
        <fullName evidence="2">Uncharacterized protein</fullName>
    </submittedName>
</protein>
<evidence type="ECO:0000313" key="3">
    <source>
        <dbReference type="Proteomes" id="UP001157974"/>
    </source>
</evidence>
<feature type="transmembrane region" description="Helical" evidence="1">
    <location>
        <begin position="111"/>
        <end position="132"/>
    </location>
</feature>
<dbReference type="AlphaFoldDB" id="A0AAV8UX97"/>
<accession>A0AAV8UX97</accession>
<reference evidence="2 3" key="1">
    <citation type="journal article" date="2023" name="Nat. Commun.">
        <title>Origin of minicircular mitochondrial genomes in red algae.</title>
        <authorList>
            <person name="Lee Y."/>
            <person name="Cho C.H."/>
            <person name="Lee Y.M."/>
            <person name="Park S.I."/>
            <person name="Yang J.H."/>
            <person name="West J.A."/>
            <person name="Bhattacharya D."/>
            <person name="Yoon H.S."/>
        </authorList>
    </citation>
    <scope>NUCLEOTIDE SEQUENCE [LARGE SCALE GENOMIC DNA]</scope>
    <source>
        <strain evidence="2 3">CCMP1338</strain>
        <tissue evidence="2">Whole cell</tissue>
    </source>
</reference>
<dbReference type="Proteomes" id="UP001157974">
    <property type="component" value="Unassembled WGS sequence"/>
</dbReference>